<dbReference type="InterPro" id="IPR001927">
    <property type="entry name" value="Na/Gal_symport"/>
</dbReference>
<dbReference type="PANTHER" id="PTHR11328">
    <property type="entry name" value="MAJOR FACILITATOR SUPERFAMILY DOMAIN-CONTAINING PROTEIN"/>
    <property type="match status" value="1"/>
</dbReference>
<dbReference type="RefSeq" id="WP_109710364.1">
    <property type="nucleotide sequence ID" value="NZ_QGDS01000004.1"/>
</dbReference>
<feature type="transmembrane region" description="Helical" evidence="1">
    <location>
        <begin position="431"/>
        <end position="451"/>
    </location>
</feature>
<feature type="transmembrane region" description="Helical" evidence="1">
    <location>
        <begin position="348"/>
        <end position="369"/>
    </location>
</feature>
<feature type="transmembrane region" description="Helical" evidence="1">
    <location>
        <begin position="317"/>
        <end position="336"/>
    </location>
</feature>
<dbReference type="InterPro" id="IPR036259">
    <property type="entry name" value="MFS_trans_sf"/>
</dbReference>
<dbReference type="OrthoDB" id="9764596at2"/>
<feature type="transmembrane region" description="Helical" evidence="1">
    <location>
        <begin position="245"/>
        <end position="266"/>
    </location>
</feature>
<sequence>MNSRLKDPGGWVKTSSQYGYYKLTNREILGYSSIDFAMNLVFQCIALYISYFYTDIFGIKPGHVAVLFAVSRLWDAINDPMMGTICERLSFKKGKYWVYVMWGAIPFGAVAVLTYTTPDVSYNMKLVWAAITYNLLNMLYTFIIQPYISAASLMTNDQHERTRLQSTRMMLAQSGGVVCAIMLPNLSGFLTKYMTLQQGYMVTTAIMSIIMVGILLWGSHQIVERVPAPPVDPHNKANIKDVFRILFTVGPVFLMFLLFLGVYTLSQVQSTMGAYYIKYFAGREDMLSWFSMMMMLPSVLGVPCVPWLTKRIRKKGTVMLGLFLAAAGSLLLYFMPPGALSGMMFSRGITAFGYGILMGILWSIITDPVEYADWKTGKRYTAIVMTLIGLGIKFAMIIGGSVPTAMLEAGGYAANEVQTDTVIQTIRNLTALLPLAVVIVTMVIFGAFYHLNEEKVEEIQKQIAERNAKKAENVSDMEKEV</sequence>
<dbReference type="AlphaFoldDB" id="A0A316A024"/>
<dbReference type="Gene3D" id="1.20.1250.20">
    <property type="entry name" value="MFS general substrate transporter like domains"/>
    <property type="match status" value="2"/>
</dbReference>
<dbReference type="GO" id="GO:0015293">
    <property type="term" value="F:symporter activity"/>
    <property type="evidence" value="ECO:0007669"/>
    <property type="project" value="InterPro"/>
</dbReference>
<dbReference type="InterPro" id="IPR039672">
    <property type="entry name" value="MFS_2"/>
</dbReference>
<feature type="transmembrane region" description="Helical" evidence="1">
    <location>
        <begin position="96"/>
        <end position="115"/>
    </location>
</feature>
<evidence type="ECO:0000256" key="1">
    <source>
        <dbReference type="SAM" id="Phobius"/>
    </source>
</evidence>
<keyword evidence="1" id="KW-0812">Transmembrane</keyword>
<feature type="transmembrane region" description="Helical" evidence="1">
    <location>
        <begin position="169"/>
        <end position="187"/>
    </location>
</feature>
<feature type="transmembrane region" description="Helical" evidence="1">
    <location>
        <begin position="127"/>
        <end position="148"/>
    </location>
</feature>
<feature type="transmembrane region" description="Helical" evidence="1">
    <location>
        <begin position="286"/>
        <end position="305"/>
    </location>
</feature>
<proteinExistence type="predicted"/>
<feature type="transmembrane region" description="Helical" evidence="1">
    <location>
        <begin position="28"/>
        <end position="51"/>
    </location>
</feature>
<accession>A0A316A024</accession>
<dbReference type="EMBL" id="UHJJ01000004">
    <property type="protein sequence ID" value="SUQ13956.1"/>
    <property type="molecule type" value="Genomic_DNA"/>
</dbReference>
<gene>
    <name evidence="2" type="ORF">SAMN05216529_104270</name>
</gene>
<feature type="transmembrane region" description="Helical" evidence="1">
    <location>
        <begin position="199"/>
        <end position="217"/>
    </location>
</feature>
<organism evidence="2 3">
    <name type="scientific">Faecalicatena contorta</name>
    <dbReference type="NCBI Taxonomy" id="39482"/>
    <lineage>
        <taxon>Bacteria</taxon>
        <taxon>Bacillati</taxon>
        <taxon>Bacillota</taxon>
        <taxon>Clostridia</taxon>
        <taxon>Lachnospirales</taxon>
        <taxon>Lachnospiraceae</taxon>
        <taxon>Faecalicatena</taxon>
    </lineage>
</organism>
<dbReference type="CDD" id="cd17332">
    <property type="entry name" value="MFS_MelB_like"/>
    <property type="match status" value="1"/>
</dbReference>
<keyword evidence="1" id="KW-1133">Transmembrane helix</keyword>
<dbReference type="PANTHER" id="PTHR11328:SF24">
    <property type="entry name" value="MAJOR FACILITATOR SUPERFAMILY (MFS) PROFILE DOMAIN-CONTAINING PROTEIN"/>
    <property type="match status" value="1"/>
</dbReference>
<keyword evidence="1" id="KW-0472">Membrane</keyword>
<dbReference type="Proteomes" id="UP000254051">
    <property type="component" value="Unassembled WGS sequence"/>
</dbReference>
<protein>
    <submittedName>
        <fullName evidence="2">Glycoside/pentoside/hexuronide:cation symporter, GPH family</fullName>
    </submittedName>
</protein>
<dbReference type="SUPFAM" id="SSF103473">
    <property type="entry name" value="MFS general substrate transporter"/>
    <property type="match status" value="1"/>
</dbReference>
<evidence type="ECO:0000313" key="3">
    <source>
        <dbReference type="Proteomes" id="UP000254051"/>
    </source>
</evidence>
<dbReference type="GO" id="GO:0008643">
    <property type="term" value="P:carbohydrate transport"/>
    <property type="evidence" value="ECO:0007669"/>
    <property type="project" value="InterPro"/>
</dbReference>
<name>A0A316A024_9FIRM</name>
<dbReference type="Pfam" id="PF13347">
    <property type="entry name" value="MFS_2"/>
    <property type="match status" value="1"/>
</dbReference>
<evidence type="ECO:0000313" key="2">
    <source>
        <dbReference type="EMBL" id="SUQ13956.1"/>
    </source>
</evidence>
<reference evidence="3" key="1">
    <citation type="submission" date="2017-07" db="EMBL/GenBank/DDBJ databases">
        <authorList>
            <person name="Varghese N."/>
            <person name="Submissions S."/>
        </authorList>
    </citation>
    <scope>NUCLEOTIDE SEQUENCE [LARGE SCALE GENOMIC DNA]</scope>
    <source>
        <strain evidence="3">NLAE-zl-C134</strain>
    </source>
</reference>
<feature type="transmembrane region" description="Helical" evidence="1">
    <location>
        <begin position="381"/>
        <end position="402"/>
    </location>
</feature>
<dbReference type="GO" id="GO:0005886">
    <property type="term" value="C:plasma membrane"/>
    <property type="evidence" value="ECO:0007669"/>
    <property type="project" value="TreeGrafter"/>
</dbReference>
<keyword evidence="3" id="KW-1185">Reference proteome</keyword>
<dbReference type="NCBIfam" id="TIGR00792">
    <property type="entry name" value="gph"/>
    <property type="match status" value="1"/>
</dbReference>
<dbReference type="GO" id="GO:0006814">
    <property type="term" value="P:sodium ion transport"/>
    <property type="evidence" value="ECO:0007669"/>
    <property type="project" value="InterPro"/>
</dbReference>